<feature type="transmembrane region" description="Helical" evidence="7">
    <location>
        <begin position="20"/>
        <end position="39"/>
    </location>
</feature>
<keyword evidence="4 7" id="KW-0812">Transmembrane</keyword>
<feature type="transmembrane region" description="Helical" evidence="7">
    <location>
        <begin position="118"/>
        <end position="139"/>
    </location>
</feature>
<evidence type="ECO:0000313" key="9">
    <source>
        <dbReference type="Proteomes" id="UP000662939"/>
    </source>
</evidence>
<evidence type="ECO:0000256" key="5">
    <source>
        <dbReference type="ARBA" id="ARBA00022989"/>
    </source>
</evidence>
<dbReference type="Pfam" id="PF07681">
    <property type="entry name" value="DoxX"/>
    <property type="match status" value="1"/>
</dbReference>
<evidence type="ECO:0000256" key="2">
    <source>
        <dbReference type="ARBA" id="ARBA00006679"/>
    </source>
</evidence>
<dbReference type="AlphaFoldDB" id="A0A895XQ24"/>
<name>A0A895XQ24_9ACTN</name>
<dbReference type="PANTHER" id="PTHR33452">
    <property type="entry name" value="OXIDOREDUCTASE CATD-RELATED"/>
    <property type="match status" value="1"/>
</dbReference>
<keyword evidence="3" id="KW-1003">Cell membrane</keyword>
<evidence type="ECO:0000256" key="3">
    <source>
        <dbReference type="ARBA" id="ARBA00022475"/>
    </source>
</evidence>
<dbReference type="Proteomes" id="UP000662939">
    <property type="component" value="Chromosome"/>
</dbReference>
<keyword evidence="5 7" id="KW-1133">Transmembrane helix</keyword>
<evidence type="ECO:0000256" key="4">
    <source>
        <dbReference type="ARBA" id="ARBA00022692"/>
    </source>
</evidence>
<feature type="transmembrane region" description="Helical" evidence="7">
    <location>
        <begin position="80"/>
        <end position="106"/>
    </location>
</feature>
<comment type="subcellular location">
    <subcellularLocation>
        <location evidence="1">Cell membrane</location>
        <topology evidence="1">Multi-pass membrane protein</topology>
    </subcellularLocation>
</comment>
<dbReference type="RefSeq" id="WP_213170642.1">
    <property type="nucleotide sequence ID" value="NZ_CP070496.1"/>
</dbReference>
<dbReference type="KEGG" id="nav:JQS30_12810"/>
<dbReference type="InterPro" id="IPR051907">
    <property type="entry name" value="DoxX-like_oxidoreductase"/>
</dbReference>
<comment type="similarity">
    <text evidence="2">Belongs to the DoxX family.</text>
</comment>
<evidence type="ECO:0000256" key="6">
    <source>
        <dbReference type="ARBA" id="ARBA00023136"/>
    </source>
</evidence>
<dbReference type="EMBL" id="CP070496">
    <property type="protein sequence ID" value="QSB04646.1"/>
    <property type="molecule type" value="Genomic_DNA"/>
</dbReference>
<proteinExistence type="inferred from homology"/>
<keyword evidence="9" id="KW-1185">Reference proteome</keyword>
<dbReference type="PANTHER" id="PTHR33452:SF1">
    <property type="entry name" value="INNER MEMBRANE PROTEIN YPHA-RELATED"/>
    <property type="match status" value="1"/>
</dbReference>
<reference evidence="8" key="1">
    <citation type="submission" date="2021-02" db="EMBL/GenBank/DDBJ databases">
        <title>Natronoglycomyces albus gen. nov., sp. nov, a haloalkaliphilic actinobacterium from a soda solonchak soil.</title>
        <authorList>
            <person name="Sorokin D.Y."/>
            <person name="Khijniak T.V."/>
            <person name="Zakharycheva A.P."/>
            <person name="Boueva O.V."/>
            <person name="Ariskina E.V."/>
            <person name="Hahnke R.L."/>
            <person name="Bunk B."/>
            <person name="Sproer C."/>
            <person name="Schumann P."/>
            <person name="Evtushenko L.I."/>
            <person name="Kublanov I.V."/>
        </authorList>
    </citation>
    <scope>NUCLEOTIDE SEQUENCE</scope>
    <source>
        <strain evidence="8">DSM 106290</strain>
    </source>
</reference>
<evidence type="ECO:0000256" key="1">
    <source>
        <dbReference type="ARBA" id="ARBA00004651"/>
    </source>
</evidence>
<sequence>MGLKYPLRPSGSGLALHLRAFTIVIARLAVGLVFVAHGWQKFVDAGIDQTAAGFDSMGVPAPQFSAYAVASIEMVAGAALILGVLLPLAGILLAGVMIGALVMVHWPTFYVGNGGYEFVLVLAAASLMIGFSGGGTWSIDGAIASSRAKREAAEASDSVVEPSAETSASQN</sequence>
<protein>
    <submittedName>
        <fullName evidence="8">DoxX family protein</fullName>
    </submittedName>
</protein>
<dbReference type="InterPro" id="IPR032808">
    <property type="entry name" value="DoxX"/>
</dbReference>
<accession>A0A895XQ24</accession>
<evidence type="ECO:0000313" key="8">
    <source>
        <dbReference type="EMBL" id="QSB04646.1"/>
    </source>
</evidence>
<gene>
    <name evidence="8" type="ORF">JQS30_12810</name>
</gene>
<organism evidence="8 9">
    <name type="scientific">Natronoglycomyces albus</name>
    <dbReference type="NCBI Taxonomy" id="2811108"/>
    <lineage>
        <taxon>Bacteria</taxon>
        <taxon>Bacillati</taxon>
        <taxon>Actinomycetota</taxon>
        <taxon>Actinomycetes</taxon>
        <taxon>Glycomycetales</taxon>
        <taxon>Glycomycetaceae</taxon>
        <taxon>Natronoglycomyces</taxon>
    </lineage>
</organism>
<dbReference type="GO" id="GO:0005886">
    <property type="term" value="C:plasma membrane"/>
    <property type="evidence" value="ECO:0007669"/>
    <property type="project" value="UniProtKB-SubCell"/>
</dbReference>
<evidence type="ECO:0000256" key="7">
    <source>
        <dbReference type="SAM" id="Phobius"/>
    </source>
</evidence>
<keyword evidence="6 7" id="KW-0472">Membrane</keyword>